<evidence type="ECO:0000256" key="2">
    <source>
        <dbReference type="ARBA" id="ARBA00022527"/>
    </source>
</evidence>
<protein>
    <recommendedName>
        <fullName evidence="1">non-specific serine/threonine protein kinase</fullName>
        <ecNumber evidence="1">2.7.11.1</ecNumber>
    </recommendedName>
</protein>
<keyword evidence="7 10" id="KW-0067">ATP-binding</keyword>
<comment type="catalytic activity">
    <reaction evidence="8">
        <text>L-threonyl-[protein] + ATP = O-phospho-L-threonyl-[protein] + ADP + H(+)</text>
        <dbReference type="Rhea" id="RHEA:46608"/>
        <dbReference type="Rhea" id="RHEA-COMP:11060"/>
        <dbReference type="Rhea" id="RHEA-COMP:11605"/>
        <dbReference type="ChEBI" id="CHEBI:15378"/>
        <dbReference type="ChEBI" id="CHEBI:30013"/>
        <dbReference type="ChEBI" id="CHEBI:30616"/>
        <dbReference type="ChEBI" id="CHEBI:61977"/>
        <dbReference type="ChEBI" id="CHEBI:456216"/>
        <dbReference type="EC" id="2.7.11.1"/>
    </reaction>
</comment>
<evidence type="ECO:0000256" key="1">
    <source>
        <dbReference type="ARBA" id="ARBA00012513"/>
    </source>
</evidence>
<dbReference type="InterPro" id="IPR050236">
    <property type="entry name" value="Ser_Thr_kinase_AGC"/>
</dbReference>
<feature type="region of interest" description="Disordered" evidence="11">
    <location>
        <begin position="1"/>
        <end position="95"/>
    </location>
</feature>
<name>A0A5C3FAE4_9BASI</name>
<feature type="compositionally biased region" description="Low complexity" evidence="11">
    <location>
        <begin position="17"/>
        <end position="33"/>
    </location>
</feature>
<dbReference type="GO" id="GO:0005816">
    <property type="term" value="C:spindle pole body"/>
    <property type="evidence" value="ECO:0007669"/>
    <property type="project" value="UniProtKB-ARBA"/>
</dbReference>
<evidence type="ECO:0000256" key="11">
    <source>
        <dbReference type="SAM" id="MobiDB-lite"/>
    </source>
</evidence>
<keyword evidence="2" id="KW-0723">Serine/threonine-protein kinase</keyword>
<evidence type="ECO:0000256" key="5">
    <source>
        <dbReference type="ARBA" id="ARBA00022741"/>
    </source>
</evidence>
<dbReference type="InterPro" id="IPR008271">
    <property type="entry name" value="Ser/Thr_kinase_AS"/>
</dbReference>
<dbReference type="CDD" id="cd05600">
    <property type="entry name" value="STKc_Sid2p_like"/>
    <property type="match status" value="1"/>
</dbReference>
<evidence type="ECO:0000256" key="10">
    <source>
        <dbReference type="PROSITE-ProRule" id="PRU10141"/>
    </source>
</evidence>
<dbReference type="PROSITE" id="PS00108">
    <property type="entry name" value="PROTEIN_KINASE_ST"/>
    <property type="match status" value="1"/>
</dbReference>
<feature type="domain" description="Protein kinase" evidence="12">
    <location>
        <begin position="207"/>
        <end position="507"/>
    </location>
</feature>
<keyword evidence="6 13" id="KW-0418">Kinase</keyword>
<keyword evidence="5 10" id="KW-0547">Nucleotide-binding</keyword>
<dbReference type="AlphaFoldDB" id="A0A5C3FAE4"/>
<dbReference type="Gene3D" id="3.30.200.20">
    <property type="entry name" value="Phosphorylase Kinase, domain 1"/>
    <property type="match status" value="1"/>
</dbReference>
<dbReference type="InterPro" id="IPR017441">
    <property type="entry name" value="Protein_kinase_ATP_BS"/>
</dbReference>
<evidence type="ECO:0000256" key="6">
    <source>
        <dbReference type="ARBA" id="ARBA00022777"/>
    </source>
</evidence>
<proteinExistence type="predicted"/>
<dbReference type="PROSITE" id="PS50011">
    <property type="entry name" value="PROTEIN_KINASE_DOM"/>
    <property type="match status" value="1"/>
</dbReference>
<dbReference type="SMART" id="SM00220">
    <property type="entry name" value="S_TKc"/>
    <property type="match status" value="1"/>
</dbReference>
<sequence length="607" mass="68351">MSQSAAPISRVLVDSRTNTTTATTPAVPSPLSTSKKENSMPQLPVALNQHSIPKPTPAKQQQQQQHAHETPRPSAIQSASTLDARNDDVKGSWKSWRRGEGLQPWENEIALSPGVQRKANVAQLYFLNHYFDSLRYLSDRKARYARFQESTKARGLHPDCQKDAEGSSETTAASVTAAAYAKERASYLGRERVLLRKRRTRLQLAQFHIITQVGQGGYGEVFLARKRDTGEVCALKRLRKRVLVKMDEVRHVLTERDILTATKTEWLVRLLYAFQDKEHVFLAMEYVPGGDFRTLLNNSGVLREEHARFYMAEMLVSVNELHKLGYIHRDLKPENFLVDSVGHIKLTDFGLASGVLNPGRIESLRSRLDAVKDTDFIYRTPAERGSMYKMMRAQNAHHADSIVGSPDYMAPEVLRGRDYTISVDYWSLGCILFEFLCGFPPFSGAQPDETWANLKNWQKVLQRPVYEKPEDLQFNLSDVAWDAVTKLIDTPERRFSSLSQVQGHGFFSPLQLTKLREMSAPFIPQLENDEDTGYFDNFDDPNDMAKYKEVQEKQRNVEAVNDGGKGVGGRGLWAGFTFGKNGVGANGKPIDPTAPTKDAGDAFATMF</sequence>
<dbReference type="Gene3D" id="1.10.510.10">
    <property type="entry name" value="Transferase(Phosphotransferase) domain 1"/>
    <property type="match status" value="1"/>
</dbReference>
<dbReference type="GO" id="GO:0035556">
    <property type="term" value="P:intracellular signal transduction"/>
    <property type="evidence" value="ECO:0007669"/>
    <property type="project" value="TreeGrafter"/>
</dbReference>
<dbReference type="FunFam" id="1.10.510.10:FF:000141">
    <property type="entry name" value="Non-specific serine/threonine protein kinase"/>
    <property type="match status" value="1"/>
</dbReference>
<keyword evidence="4" id="KW-0808">Transferase</keyword>
<evidence type="ECO:0000256" key="3">
    <source>
        <dbReference type="ARBA" id="ARBA00022553"/>
    </source>
</evidence>
<dbReference type="OrthoDB" id="18472at2759"/>
<organism evidence="13 14">
    <name type="scientific">Pseudozyma flocculosa</name>
    <dbReference type="NCBI Taxonomy" id="84751"/>
    <lineage>
        <taxon>Eukaryota</taxon>
        <taxon>Fungi</taxon>
        <taxon>Dikarya</taxon>
        <taxon>Basidiomycota</taxon>
        <taxon>Ustilaginomycotina</taxon>
        <taxon>Ustilaginomycetes</taxon>
        <taxon>Ustilaginales</taxon>
        <taxon>Ustilaginaceae</taxon>
        <taxon>Pseudozyma</taxon>
    </lineage>
</organism>
<comment type="catalytic activity">
    <reaction evidence="9">
        <text>L-seryl-[protein] + ATP = O-phospho-L-seryl-[protein] + ADP + H(+)</text>
        <dbReference type="Rhea" id="RHEA:17989"/>
        <dbReference type="Rhea" id="RHEA-COMP:9863"/>
        <dbReference type="Rhea" id="RHEA-COMP:11604"/>
        <dbReference type="ChEBI" id="CHEBI:15378"/>
        <dbReference type="ChEBI" id="CHEBI:29999"/>
        <dbReference type="ChEBI" id="CHEBI:30616"/>
        <dbReference type="ChEBI" id="CHEBI:83421"/>
        <dbReference type="ChEBI" id="CHEBI:456216"/>
        <dbReference type="EC" id="2.7.11.1"/>
    </reaction>
</comment>
<evidence type="ECO:0000256" key="8">
    <source>
        <dbReference type="ARBA" id="ARBA00047899"/>
    </source>
</evidence>
<dbReference type="PANTHER" id="PTHR24356:SF417">
    <property type="entry name" value="CELL CYCLE PROTEIN KINASE DBF2-RELATED"/>
    <property type="match status" value="1"/>
</dbReference>
<accession>A0A5C3FAE4</accession>
<dbReference type="SUPFAM" id="SSF56112">
    <property type="entry name" value="Protein kinase-like (PK-like)"/>
    <property type="match status" value="1"/>
</dbReference>
<dbReference type="PANTHER" id="PTHR24356">
    <property type="entry name" value="SERINE/THREONINE-PROTEIN KINASE"/>
    <property type="match status" value="1"/>
</dbReference>
<dbReference type="Pfam" id="PF00069">
    <property type="entry name" value="Pkinase"/>
    <property type="match status" value="2"/>
</dbReference>
<evidence type="ECO:0000313" key="13">
    <source>
        <dbReference type="EMBL" id="SPO41414.1"/>
    </source>
</evidence>
<evidence type="ECO:0000259" key="12">
    <source>
        <dbReference type="PROSITE" id="PS50011"/>
    </source>
</evidence>
<dbReference type="Proteomes" id="UP000323386">
    <property type="component" value="Unassembled WGS sequence"/>
</dbReference>
<evidence type="ECO:0000313" key="14">
    <source>
        <dbReference type="Proteomes" id="UP000323386"/>
    </source>
</evidence>
<dbReference type="InterPro" id="IPR011009">
    <property type="entry name" value="Kinase-like_dom_sf"/>
</dbReference>
<dbReference type="GO" id="GO:0004674">
    <property type="term" value="F:protein serine/threonine kinase activity"/>
    <property type="evidence" value="ECO:0007669"/>
    <property type="project" value="UniProtKB-KW"/>
</dbReference>
<dbReference type="InterPro" id="IPR000719">
    <property type="entry name" value="Prot_kinase_dom"/>
</dbReference>
<gene>
    <name evidence="13" type="ORF">PSFLO_06896</name>
</gene>
<keyword evidence="14" id="KW-1185">Reference proteome</keyword>
<evidence type="ECO:0000256" key="7">
    <source>
        <dbReference type="ARBA" id="ARBA00022840"/>
    </source>
</evidence>
<dbReference type="FunFam" id="3.30.200.20:FF:000109">
    <property type="entry name" value="Non-specific serine/threonine protein kinase"/>
    <property type="match status" value="1"/>
</dbReference>
<dbReference type="PROSITE" id="PS00107">
    <property type="entry name" value="PROTEIN_KINASE_ATP"/>
    <property type="match status" value="1"/>
</dbReference>
<dbReference type="EC" id="2.7.11.1" evidence="1"/>
<keyword evidence="3" id="KW-0597">Phosphoprotein</keyword>
<dbReference type="FunFam" id="1.10.510.10:FF:000319">
    <property type="entry name" value="Non-specific serine/threonine protein kinase"/>
    <property type="match status" value="1"/>
</dbReference>
<evidence type="ECO:0000256" key="9">
    <source>
        <dbReference type="ARBA" id="ARBA00048679"/>
    </source>
</evidence>
<evidence type="ECO:0000256" key="4">
    <source>
        <dbReference type="ARBA" id="ARBA00022679"/>
    </source>
</evidence>
<feature type="binding site" evidence="10">
    <location>
        <position position="236"/>
    </location>
    <ligand>
        <name>ATP</name>
        <dbReference type="ChEBI" id="CHEBI:30616"/>
    </ligand>
</feature>
<dbReference type="GO" id="GO:0005524">
    <property type="term" value="F:ATP binding"/>
    <property type="evidence" value="ECO:0007669"/>
    <property type="project" value="UniProtKB-UniRule"/>
</dbReference>
<reference evidence="13 14" key="1">
    <citation type="submission" date="2018-03" db="EMBL/GenBank/DDBJ databases">
        <authorList>
            <person name="Guldener U."/>
        </authorList>
    </citation>
    <scope>NUCLEOTIDE SEQUENCE [LARGE SCALE GENOMIC DNA]</scope>
    <source>
        <strain evidence="13 14">DAOM196992</strain>
    </source>
</reference>
<dbReference type="EMBL" id="OOIP01000027">
    <property type="protein sequence ID" value="SPO41414.1"/>
    <property type="molecule type" value="Genomic_DNA"/>
</dbReference>